<name>A0A1A6GJ84_NEOLE</name>
<sequence>MKIRIFDLGRKKAKVIEFPLCGHMVSNEYQQLSSKALEAAGICAKYMVKGCDRKASTSEVHIGEVIASICTKLQDKEHMIEALHRAKFKFPGCQKIHIFKFNANEFEDKLAAKCLIHDGCGVKHIPERGLLDK</sequence>
<dbReference type="Gene3D" id="3.90.1170.10">
    <property type="entry name" value="Ribosomal protein L10e/L16"/>
    <property type="match status" value="2"/>
</dbReference>
<protein>
    <recommendedName>
        <fullName evidence="3">Ribosomal protein L10e/L16 domain-containing protein</fullName>
    </recommendedName>
</protein>
<accession>A0A1A6GJ84</accession>
<evidence type="ECO:0000313" key="2">
    <source>
        <dbReference type="Proteomes" id="UP000092124"/>
    </source>
</evidence>
<proteinExistence type="predicted"/>
<dbReference type="InterPro" id="IPR036920">
    <property type="entry name" value="Ribosomal_uL16_sf"/>
</dbReference>
<dbReference type="STRING" id="56216.A0A1A6GJ84"/>
<dbReference type="OrthoDB" id="10258869at2759"/>
<dbReference type="PANTHER" id="PTHR11726">
    <property type="entry name" value="60S RIBOSOMAL PROTEIN L10"/>
    <property type="match status" value="1"/>
</dbReference>
<dbReference type="AlphaFoldDB" id="A0A1A6GJ84"/>
<organism evidence="1 2">
    <name type="scientific">Neotoma lepida</name>
    <name type="common">Desert woodrat</name>
    <dbReference type="NCBI Taxonomy" id="56216"/>
    <lineage>
        <taxon>Eukaryota</taxon>
        <taxon>Metazoa</taxon>
        <taxon>Chordata</taxon>
        <taxon>Craniata</taxon>
        <taxon>Vertebrata</taxon>
        <taxon>Euteleostomi</taxon>
        <taxon>Mammalia</taxon>
        <taxon>Eutheria</taxon>
        <taxon>Euarchontoglires</taxon>
        <taxon>Glires</taxon>
        <taxon>Rodentia</taxon>
        <taxon>Myomorpha</taxon>
        <taxon>Muroidea</taxon>
        <taxon>Cricetidae</taxon>
        <taxon>Neotominae</taxon>
        <taxon>Neotoma</taxon>
    </lineage>
</organism>
<reference evidence="1 2" key="1">
    <citation type="submission" date="2016-06" db="EMBL/GenBank/DDBJ databases">
        <title>The Draft Genome Sequence and Annotation of the Desert Woodrat Neotoma lepida.</title>
        <authorList>
            <person name="Campbell M."/>
            <person name="Oakeson K.F."/>
            <person name="Yandell M."/>
            <person name="Halpert J.R."/>
            <person name="Dearing D."/>
        </authorList>
    </citation>
    <scope>NUCLEOTIDE SEQUENCE [LARGE SCALE GENOMIC DNA]</scope>
    <source>
        <strain evidence="1">417</strain>
        <tissue evidence="1">Liver</tissue>
    </source>
</reference>
<dbReference type="Gene3D" id="3.30.60.300">
    <property type="match status" value="1"/>
</dbReference>
<evidence type="ECO:0000313" key="1">
    <source>
        <dbReference type="EMBL" id="OBS65805.1"/>
    </source>
</evidence>
<dbReference type="GO" id="GO:0006412">
    <property type="term" value="P:translation"/>
    <property type="evidence" value="ECO:0007669"/>
    <property type="project" value="InterPro"/>
</dbReference>
<dbReference type="Proteomes" id="UP000092124">
    <property type="component" value="Unassembled WGS sequence"/>
</dbReference>
<dbReference type="EMBL" id="LZPO01088757">
    <property type="protein sequence ID" value="OBS65805.1"/>
    <property type="molecule type" value="Genomic_DNA"/>
</dbReference>
<dbReference type="InterPro" id="IPR001197">
    <property type="entry name" value="Ribosomal_uL16_euk_arch"/>
</dbReference>
<dbReference type="GO" id="GO:0005840">
    <property type="term" value="C:ribosome"/>
    <property type="evidence" value="ECO:0007669"/>
    <property type="project" value="InterPro"/>
</dbReference>
<gene>
    <name evidence="1" type="ORF">A6R68_05655</name>
</gene>
<dbReference type="SUPFAM" id="SSF54686">
    <property type="entry name" value="Ribosomal protein L16p/L10e"/>
    <property type="match status" value="1"/>
</dbReference>
<dbReference type="GO" id="GO:0003735">
    <property type="term" value="F:structural constituent of ribosome"/>
    <property type="evidence" value="ECO:0007669"/>
    <property type="project" value="InterPro"/>
</dbReference>
<comment type="caution">
    <text evidence="1">The sequence shown here is derived from an EMBL/GenBank/DDBJ whole genome shotgun (WGS) entry which is preliminary data.</text>
</comment>
<evidence type="ECO:0008006" key="3">
    <source>
        <dbReference type="Google" id="ProtNLM"/>
    </source>
</evidence>
<keyword evidence="2" id="KW-1185">Reference proteome</keyword>